<reference evidence="2 3" key="1">
    <citation type="journal article" date="2019" name="Commun. Biol.">
        <title>The bagworm genome reveals a unique fibroin gene that provides high tensile strength.</title>
        <authorList>
            <person name="Kono N."/>
            <person name="Nakamura H."/>
            <person name="Ohtoshi R."/>
            <person name="Tomita M."/>
            <person name="Numata K."/>
            <person name="Arakawa K."/>
        </authorList>
    </citation>
    <scope>NUCLEOTIDE SEQUENCE [LARGE SCALE GENOMIC DNA]</scope>
</reference>
<protein>
    <submittedName>
        <fullName evidence="2">Uncharacterized protein</fullName>
    </submittedName>
</protein>
<evidence type="ECO:0000256" key="1">
    <source>
        <dbReference type="SAM" id="MobiDB-lite"/>
    </source>
</evidence>
<sequence>MCRRSSSSSSHGGSMSPARRAAASRALPRASARCEWGPGAGERRAPRRTCAPSPPAAAPPPLVLPIPPRASRDLKRPHTPSGRRSASAGAADPGGRDGRRRAADARRALCSVTHGVA</sequence>
<evidence type="ECO:0000313" key="3">
    <source>
        <dbReference type="Proteomes" id="UP000299102"/>
    </source>
</evidence>
<feature type="compositionally biased region" description="Low complexity" evidence="1">
    <location>
        <begin position="1"/>
        <end position="33"/>
    </location>
</feature>
<evidence type="ECO:0000313" key="2">
    <source>
        <dbReference type="EMBL" id="GBP19870.1"/>
    </source>
</evidence>
<accession>A0A4C1U0U6</accession>
<feature type="compositionally biased region" description="Low complexity" evidence="1">
    <location>
        <begin position="80"/>
        <end position="93"/>
    </location>
</feature>
<feature type="compositionally biased region" description="Pro residues" evidence="1">
    <location>
        <begin position="52"/>
        <end position="68"/>
    </location>
</feature>
<dbReference type="EMBL" id="BGZK01000112">
    <property type="protein sequence ID" value="GBP19870.1"/>
    <property type="molecule type" value="Genomic_DNA"/>
</dbReference>
<organism evidence="2 3">
    <name type="scientific">Eumeta variegata</name>
    <name type="common">Bagworm moth</name>
    <name type="synonym">Eumeta japonica</name>
    <dbReference type="NCBI Taxonomy" id="151549"/>
    <lineage>
        <taxon>Eukaryota</taxon>
        <taxon>Metazoa</taxon>
        <taxon>Ecdysozoa</taxon>
        <taxon>Arthropoda</taxon>
        <taxon>Hexapoda</taxon>
        <taxon>Insecta</taxon>
        <taxon>Pterygota</taxon>
        <taxon>Neoptera</taxon>
        <taxon>Endopterygota</taxon>
        <taxon>Lepidoptera</taxon>
        <taxon>Glossata</taxon>
        <taxon>Ditrysia</taxon>
        <taxon>Tineoidea</taxon>
        <taxon>Psychidae</taxon>
        <taxon>Oiketicinae</taxon>
        <taxon>Eumeta</taxon>
    </lineage>
</organism>
<dbReference type="Proteomes" id="UP000299102">
    <property type="component" value="Unassembled WGS sequence"/>
</dbReference>
<gene>
    <name evidence="2" type="ORF">EVAR_75163_1</name>
</gene>
<comment type="caution">
    <text evidence="2">The sequence shown here is derived from an EMBL/GenBank/DDBJ whole genome shotgun (WGS) entry which is preliminary data.</text>
</comment>
<proteinExistence type="predicted"/>
<feature type="compositionally biased region" description="Basic and acidic residues" evidence="1">
    <location>
        <begin position="94"/>
        <end position="107"/>
    </location>
</feature>
<name>A0A4C1U0U6_EUMVA</name>
<keyword evidence="3" id="KW-1185">Reference proteome</keyword>
<dbReference type="AlphaFoldDB" id="A0A4C1U0U6"/>
<feature type="region of interest" description="Disordered" evidence="1">
    <location>
        <begin position="1"/>
        <end position="117"/>
    </location>
</feature>